<evidence type="ECO:0000313" key="1">
    <source>
        <dbReference type="EMBL" id="GAJ09883.1"/>
    </source>
</evidence>
<proteinExistence type="predicted"/>
<name>X1TX22_9ZZZZ</name>
<comment type="caution">
    <text evidence="1">The sequence shown here is derived from an EMBL/GenBank/DDBJ whole genome shotgun (WGS) entry which is preliminary data.</text>
</comment>
<sequence length="96" mass="10385">HGLIITHLVSQVTPQPFIRAVHFLIGRVDLIPEEVADILLGDNENGVAVFPIPTKIVLPEDELRLNVTGLAGTEYLKLGGLVVGLGRLLKAETPSW</sequence>
<gene>
    <name evidence="1" type="ORF">S12H4_41865</name>
</gene>
<dbReference type="EMBL" id="BARW01025556">
    <property type="protein sequence ID" value="GAJ09883.1"/>
    <property type="molecule type" value="Genomic_DNA"/>
</dbReference>
<dbReference type="AlphaFoldDB" id="X1TX22"/>
<feature type="non-terminal residue" evidence="1">
    <location>
        <position position="1"/>
    </location>
</feature>
<protein>
    <submittedName>
        <fullName evidence="1">Uncharacterized protein</fullName>
    </submittedName>
</protein>
<organism evidence="1">
    <name type="scientific">marine sediment metagenome</name>
    <dbReference type="NCBI Taxonomy" id="412755"/>
    <lineage>
        <taxon>unclassified sequences</taxon>
        <taxon>metagenomes</taxon>
        <taxon>ecological metagenomes</taxon>
    </lineage>
</organism>
<accession>X1TX22</accession>
<reference evidence="1" key="1">
    <citation type="journal article" date="2014" name="Front. Microbiol.">
        <title>High frequency of phylogenetically diverse reductive dehalogenase-homologous genes in deep subseafloor sedimentary metagenomes.</title>
        <authorList>
            <person name="Kawai M."/>
            <person name="Futagami T."/>
            <person name="Toyoda A."/>
            <person name="Takaki Y."/>
            <person name="Nishi S."/>
            <person name="Hori S."/>
            <person name="Arai W."/>
            <person name="Tsubouchi T."/>
            <person name="Morono Y."/>
            <person name="Uchiyama I."/>
            <person name="Ito T."/>
            <person name="Fujiyama A."/>
            <person name="Inagaki F."/>
            <person name="Takami H."/>
        </authorList>
    </citation>
    <scope>NUCLEOTIDE SEQUENCE</scope>
    <source>
        <strain evidence="1">Expedition CK06-06</strain>
    </source>
</reference>